<dbReference type="PRINTS" id="PR00469">
    <property type="entry name" value="PNDRDTASEII"/>
</dbReference>
<accession>A0ABP4IAG8</accession>
<evidence type="ECO:0000313" key="3">
    <source>
        <dbReference type="Proteomes" id="UP001501414"/>
    </source>
</evidence>
<dbReference type="Pfam" id="PF13738">
    <property type="entry name" value="Pyr_redox_3"/>
    <property type="match status" value="1"/>
</dbReference>
<dbReference type="EMBL" id="BAAAJK010000003">
    <property type="protein sequence ID" value="GAA1381350.1"/>
    <property type="molecule type" value="Genomic_DNA"/>
</dbReference>
<keyword evidence="1" id="KW-0560">Oxidoreductase</keyword>
<dbReference type="PANTHER" id="PTHR43539">
    <property type="entry name" value="FLAVIN-BINDING MONOOXYGENASE-LIKE PROTEIN (AFU_ORTHOLOGUE AFUA_4G09220)"/>
    <property type="match status" value="1"/>
</dbReference>
<evidence type="ECO:0000256" key="1">
    <source>
        <dbReference type="ARBA" id="ARBA00023002"/>
    </source>
</evidence>
<dbReference type="SUPFAM" id="SSF51905">
    <property type="entry name" value="FAD/NAD(P)-binding domain"/>
    <property type="match status" value="2"/>
</dbReference>
<protein>
    <submittedName>
        <fullName evidence="2">NAD(P)/FAD-dependent oxidoreductase</fullName>
    </submittedName>
</protein>
<dbReference type="PANTHER" id="PTHR43539:SF78">
    <property type="entry name" value="FLAVIN-CONTAINING MONOOXYGENASE"/>
    <property type="match status" value="1"/>
</dbReference>
<proteinExistence type="predicted"/>
<dbReference type="PRINTS" id="PR00368">
    <property type="entry name" value="FADPNR"/>
</dbReference>
<dbReference type="Gene3D" id="3.50.50.60">
    <property type="entry name" value="FAD/NAD(P)-binding domain"/>
    <property type="match status" value="1"/>
</dbReference>
<keyword evidence="3" id="KW-1185">Reference proteome</keyword>
<name>A0ABP4IAG8_9PSEU</name>
<comment type="caution">
    <text evidence="2">The sequence shown here is derived from an EMBL/GenBank/DDBJ whole genome shotgun (WGS) entry which is preliminary data.</text>
</comment>
<reference evidence="3" key="1">
    <citation type="journal article" date="2019" name="Int. J. Syst. Evol. Microbiol.">
        <title>The Global Catalogue of Microorganisms (GCM) 10K type strain sequencing project: providing services to taxonomists for standard genome sequencing and annotation.</title>
        <authorList>
            <consortium name="The Broad Institute Genomics Platform"/>
            <consortium name="The Broad Institute Genome Sequencing Center for Infectious Disease"/>
            <person name="Wu L."/>
            <person name="Ma J."/>
        </authorList>
    </citation>
    <scope>NUCLEOTIDE SEQUENCE [LARGE SCALE GENOMIC DNA]</scope>
    <source>
        <strain evidence="3">JCM 11896</strain>
    </source>
</reference>
<sequence length="376" mass="40626">MPMSRPAHPGTSGSASLCDAIVIGAGQSGLAAAHALRQTGLAPVVLEAGPEPVGSWPHYYDSLTLFSPARYSSLPGLPFPGDPGRYPHRDEIADYLRRYAAHLDVDIRTRTRVDTIIAAPGGYQVHTGEQTLTALLVIAATGGFGNPYRPVLPGLDAFTGQTLHVADYHRPEQFAGQHVVIVGAGNSAAQIGVELTQHARVTLATRVPVKYAPQRILGRDMHWWATTLGFDHLPIGPYLRSTPSVPVVDDGTYRATIDAGRPGRVPIFTDIDGTRLTWPDGRTEQVDTILFATGYRPDLPYLTDLGALDHHGRPRQIRGLSTSHPGLGYVGLEWQRSLASATLRGVGRDARYVTTRLVRHRTALPAVRCCEQPSAV</sequence>
<gene>
    <name evidence="2" type="ORF">GCM10009613_07150</name>
</gene>
<dbReference type="InterPro" id="IPR036188">
    <property type="entry name" value="FAD/NAD-bd_sf"/>
</dbReference>
<dbReference type="Proteomes" id="UP001501414">
    <property type="component" value="Unassembled WGS sequence"/>
</dbReference>
<evidence type="ECO:0000313" key="2">
    <source>
        <dbReference type="EMBL" id="GAA1381350.1"/>
    </source>
</evidence>
<dbReference type="InterPro" id="IPR050982">
    <property type="entry name" value="Auxin_biosynth/cation_transpt"/>
</dbReference>
<organism evidence="2 3">
    <name type="scientific">Pseudonocardia kongjuensis</name>
    <dbReference type="NCBI Taxonomy" id="102227"/>
    <lineage>
        <taxon>Bacteria</taxon>
        <taxon>Bacillati</taxon>
        <taxon>Actinomycetota</taxon>
        <taxon>Actinomycetes</taxon>
        <taxon>Pseudonocardiales</taxon>
        <taxon>Pseudonocardiaceae</taxon>
        <taxon>Pseudonocardia</taxon>
    </lineage>
</organism>